<gene>
    <name evidence="3" type="ORF">SAMN05192570_3049</name>
</gene>
<dbReference type="GO" id="GO:0006508">
    <property type="term" value="P:proteolysis"/>
    <property type="evidence" value="ECO:0007669"/>
    <property type="project" value="InterPro"/>
</dbReference>
<dbReference type="Proteomes" id="UP000198788">
    <property type="component" value="Unassembled WGS sequence"/>
</dbReference>
<dbReference type="AlphaFoldDB" id="A0A1I6T7T8"/>
<dbReference type="SMART" id="SM00245">
    <property type="entry name" value="TSPc"/>
    <property type="match status" value="1"/>
</dbReference>
<dbReference type="STRING" id="871741.SAMN05192570_3049"/>
<dbReference type="InterPro" id="IPR005151">
    <property type="entry name" value="Tail-specific_protease"/>
</dbReference>
<name>A0A1I6T7T8_9CAUL</name>
<dbReference type="InterPro" id="IPR029045">
    <property type="entry name" value="ClpP/crotonase-like_dom_sf"/>
</dbReference>
<dbReference type="PROSITE" id="PS51257">
    <property type="entry name" value="PROKAR_LIPOPROTEIN"/>
    <property type="match status" value="1"/>
</dbReference>
<dbReference type="CDD" id="cd07563">
    <property type="entry name" value="Peptidase_S41_IRBP"/>
    <property type="match status" value="1"/>
</dbReference>
<reference evidence="4" key="1">
    <citation type="submission" date="2016-10" db="EMBL/GenBank/DDBJ databases">
        <authorList>
            <person name="Varghese N."/>
            <person name="Submissions S."/>
        </authorList>
    </citation>
    <scope>NUCLEOTIDE SEQUENCE [LARGE SCALE GENOMIC DNA]</scope>
    <source>
        <strain evidence="4">CGMCC 1.10683</strain>
    </source>
</reference>
<protein>
    <submittedName>
        <fullName evidence="3">Peptidase family S41</fullName>
    </submittedName>
</protein>
<sequence>MRMKRLMAAALGGLAMACQGPAAVLAQEAAANVPGAGHAAITREHRIRALDTLERRLAHYVMAERTPAIRARLAARRAALLEIADPEAFRQTINAELLVASGDKHLQVWLEPRSRDEPAAAGPPPTLEQMAAVEAANGWGVREAKVLENGVAWLDLAAFSGHPDSAAAIDAVMARLAGARALVIDLRDNLGGGEVALRQLMGHLAPEPMRLEDISFRRCAPDPADPEGCIQDGGRDIFERYANRVAAPAFPDQPIRVLVGPGTFSAAEAVAYALQASGRATVIGEPTGGGANPSTGMDLGPWFTVIMPIGEARRPVTGTNWEGVGVQPDIVVPAAQAGAEALRRLNAAPPSAGLNPSGLH</sequence>
<dbReference type="GO" id="GO:0008236">
    <property type="term" value="F:serine-type peptidase activity"/>
    <property type="evidence" value="ECO:0007669"/>
    <property type="project" value="InterPro"/>
</dbReference>
<dbReference type="PANTHER" id="PTHR11261:SF3">
    <property type="entry name" value="RETINOL-BINDING PROTEIN 3"/>
    <property type="match status" value="1"/>
</dbReference>
<dbReference type="PANTHER" id="PTHR11261">
    <property type="entry name" value="INTERPHOTORECEPTOR RETINOID-BINDING PROTEIN"/>
    <property type="match status" value="1"/>
</dbReference>
<dbReference type="Gene3D" id="3.30.750.44">
    <property type="match status" value="1"/>
</dbReference>
<feature type="domain" description="Tail specific protease" evidence="2">
    <location>
        <begin position="126"/>
        <end position="333"/>
    </location>
</feature>
<organism evidence="3 4">
    <name type="scientific">Brevundimonas viscosa</name>
    <dbReference type="NCBI Taxonomy" id="871741"/>
    <lineage>
        <taxon>Bacteria</taxon>
        <taxon>Pseudomonadati</taxon>
        <taxon>Pseudomonadota</taxon>
        <taxon>Alphaproteobacteria</taxon>
        <taxon>Caulobacterales</taxon>
        <taxon>Caulobacteraceae</taxon>
        <taxon>Brevundimonas</taxon>
    </lineage>
</organism>
<evidence type="ECO:0000313" key="4">
    <source>
        <dbReference type="Proteomes" id="UP000198788"/>
    </source>
</evidence>
<accession>A0A1I6T7T8</accession>
<evidence type="ECO:0000256" key="1">
    <source>
        <dbReference type="SAM" id="SignalP"/>
    </source>
</evidence>
<dbReference type="RefSeq" id="WP_177221902.1">
    <property type="nucleotide sequence ID" value="NZ_FOZV01000008.1"/>
</dbReference>
<dbReference type="Gene3D" id="3.90.226.10">
    <property type="entry name" value="2-enoyl-CoA Hydratase, Chain A, domain 1"/>
    <property type="match status" value="1"/>
</dbReference>
<keyword evidence="1" id="KW-0732">Signal</keyword>
<feature type="chain" id="PRO_5011442409" evidence="1">
    <location>
        <begin position="23"/>
        <end position="360"/>
    </location>
</feature>
<dbReference type="Pfam" id="PF03572">
    <property type="entry name" value="Peptidase_S41"/>
    <property type="match status" value="1"/>
</dbReference>
<evidence type="ECO:0000313" key="3">
    <source>
        <dbReference type="EMBL" id="SFS85335.1"/>
    </source>
</evidence>
<proteinExistence type="predicted"/>
<dbReference type="SUPFAM" id="SSF52096">
    <property type="entry name" value="ClpP/crotonase"/>
    <property type="match status" value="1"/>
</dbReference>
<evidence type="ECO:0000259" key="2">
    <source>
        <dbReference type="SMART" id="SM00245"/>
    </source>
</evidence>
<dbReference type="EMBL" id="FOZV01000008">
    <property type="protein sequence ID" value="SFS85335.1"/>
    <property type="molecule type" value="Genomic_DNA"/>
</dbReference>
<feature type="signal peptide" evidence="1">
    <location>
        <begin position="1"/>
        <end position="22"/>
    </location>
</feature>
<keyword evidence="4" id="KW-1185">Reference proteome</keyword>